<feature type="region of interest" description="Disordered" evidence="1">
    <location>
        <begin position="22"/>
        <end position="62"/>
    </location>
</feature>
<dbReference type="EMBL" id="MIGC01003501">
    <property type="protein sequence ID" value="PHJ19365.1"/>
    <property type="molecule type" value="Genomic_DNA"/>
</dbReference>
<comment type="caution">
    <text evidence="2">The sequence shown here is derived from an EMBL/GenBank/DDBJ whole genome shotgun (WGS) entry which is preliminary data.</text>
</comment>
<organism evidence="2 3">
    <name type="scientific">Cystoisospora suis</name>
    <dbReference type="NCBI Taxonomy" id="483139"/>
    <lineage>
        <taxon>Eukaryota</taxon>
        <taxon>Sar</taxon>
        <taxon>Alveolata</taxon>
        <taxon>Apicomplexa</taxon>
        <taxon>Conoidasida</taxon>
        <taxon>Coccidia</taxon>
        <taxon>Eucoccidiorida</taxon>
        <taxon>Eimeriorina</taxon>
        <taxon>Sarcocystidae</taxon>
        <taxon>Cystoisospora</taxon>
    </lineage>
</organism>
<protein>
    <submittedName>
        <fullName evidence="2">Uncharacterized protein</fullName>
    </submittedName>
</protein>
<name>A0A2C6KSM2_9APIC</name>
<reference evidence="2 3" key="1">
    <citation type="journal article" date="2017" name="Int. J. Parasitol.">
        <title>The genome of the protozoan parasite Cystoisospora suis and a reverse vaccinology approach to identify vaccine candidates.</title>
        <authorList>
            <person name="Palmieri N."/>
            <person name="Shrestha A."/>
            <person name="Ruttkowski B."/>
            <person name="Beck T."/>
            <person name="Vogl C."/>
            <person name="Tomley F."/>
            <person name="Blake D.P."/>
            <person name="Joachim A."/>
        </authorList>
    </citation>
    <scope>NUCLEOTIDE SEQUENCE [LARGE SCALE GENOMIC DNA]</scope>
    <source>
        <strain evidence="2 3">Wien I</strain>
    </source>
</reference>
<dbReference type="GeneID" id="94430168"/>
<dbReference type="RefSeq" id="XP_067921066.1">
    <property type="nucleotide sequence ID" value="XM_068066957.1"/>
</dbReference>
<feature type="compositionally biased region" description="Polar residues" evidence="1">
    <location>
        <begin position="22"/>
        <end position="36"/>
    </location>
</feature>
<dbReference type="AlphaFoldDB" id="A0A2C6KSM2"/>
<accession>A0A2C6KSM2</accession>
<dbReference type="Proteomes" id="UP000221165">
    <property type="component" value="Unassembled WGS sequence"/>
</dbReference>
<evidence type="ECO:0000313" key="3">
    <source>
        <dbReference type="Proteomes" id="UP000221165"/>
    </source>
</evidence>
<dbReference type="VEuPathDB" id="ToxoDB:CSUI_006805"/>
<evidence type="ECO:0000313" key="2">
    <source>
        <dbReference type="EMBL" id="PHJ19365.1"/>
    </source>
</evidence>
<proteinExistence type="predicted"/>
<keyword evidence="3" id="KW-1185">Reference proteome</keyword>
<gene>
    <name evidence="2" type="ORF">CSUI_006805</name>
</gene>
<evidence type="ECO:0000256" key="1">
    <source>
        <dbReference type="SAM" id="MobiDB-lite"/>
    </source>
</evidence>
<feature type="non-terminal residue" evidence="2">
    <location>
        <position position="115"/>
    </location>
</feature>
<sequence length="115" mass="12936">MNPDYTACCRLAKKILLVPSTPASQDVEQPGTNTAKPMTHYHPPLSSRFSKKSPSVPGRVYGTHKTLQRPSVHTPLALRFYSEDCILRPCIITLFVDTETSVCECSPKAWRYIQQ</sequence>